<name>A0A6J5VNR9_PRUAR</name>
<evidence type="ECO:0000256" key="5">
    <source>
        <dbReference type="ARBA" id="ARBA00022974"/>
    </source>
</evidence>
<evidence type="ECO:0000256" key="3">
    <source>
        <dbReference type="ARBA" id="ARBA00022622"/>
    </source>
</evidence>
<evidence type="ECO:0000256" key="2">
    <source>
        <dbReference type="ARBA" id="ARBA00022475"/>
    </source>
</evidence>
<dbReference type="InterPro" id="IPR044959">
    <property type="entry name" value="AGP"/>
</dbReference>
<dbReference type="GO" id="GO:0005886">
    <property type="term" value="C:plasma membrane"/>
    <property type="evidence" value="ECO:0007669"/>
    <property type="project" value="UniProtKB-SubCell"/>
</dbReference>
<evidence type="ECO:0000256" key="9">
    <source>
        <dbReference type="ARBA" id="ARBA00025294"/>
    </source>
</evidence>
<gene>
    <name evidence="12" type="ORF">CURHAP_LOCUS49093</name>
</gene>
<keyword evidence="8" id="KW-0449">Lipoprotein</keyword>
<keyword evidence="7" id="KW-0325">Glycoprotein</keyword>
<evidence type="ECO:0000256" key="8">
    <source>
        <dbReference type="ARBA" id="ARBA00023288"/>
    </source>
</evidence>
<keyword evidence="3" id="KW-0336">GPI-anchor</keyword>
<comment type="similarity">
    <text evidence="10">Belongs to the classical AGP family.</text>
</comment>
<accession>A0A6J5VNR9</accession>
<evidence type="ECO:0000313" key="12">
    <source>
        <dbReference type="EMBL" id="CAB4289691.1"/>
    </source>
</evidence>
<dbReference type="AlphaFoldDB" id="A0A6J5VNR9"/>
<dbReference type="PANTHER" id="PTHR36321:SF2">
    <property type="entry name" value="CLASSICAL ARABINOGALACTAN PROTEIN 1"/>
    <property type="match status" value="1"/>
</dbReference>
<evidence type="ECO:0000256" key="10">
    <source>
        <dbReference type="ARBA" id="ARBA00025756"/>
    </source>
</evidence>
<organism evidence="12 13">
    <name type="scientific">Prunus armeniaca</name>
    <name type="common">Apricot</name>
    <name type="synonym">Armeniaca vulgaris</name>
    <dbReference type="NCBI Taxonomy" id="36596"/>
    <lineage>
        <taxon>Eukaryota</taxon>
        <taxon>Viridiplantae</taxon>
        <taxon>Streptophyta</taxon>
        <taxon>Embryophyta</taxon>
        <taxon>Tracheophyta</taxon>
        <taxon>Spermatophyta</taxon>
        <taxon>Magnoliopsida</taxon>
        <taxon>eudicotyledons</taxon>
        <taxon>Gunneridae</taxon>
        <taxon>Pentapetalae</taxon>
        <taxon>rosids</taxon>
        <taxon>fabids</taxon>
        <taxon>Rosales</taxon>
        <taxon>Rosaceae</taxon>
        <taxon>Amygdaloideae</taxon>
        <taxon>Amygdaleae</taxon>
        <taxon>Prunus</taxon>
    </lineage>
</organism>
<feature type="compositionally biased region" description="Pro residues" evidence="11">
    <location>
        <begin position="1"/>
        <end position="11"/>
    </location>
</feature>
<proteinExistence type="inferred from homology"/>
<protein>
    <submittedName>
        <fullName evidence="12">Uncharacterized protein</fullName>
    </submittedName>
</protein>
<evidence type="ECO:0000256" key="1">
    <source>
        <dbReference type="ARBA" id="ARBA00004609"/>
    </source>
</evidence>
<feature type="compositionally biased region" description="Low complexity" evidence="11">
    <location>
        <begin position="12"/>
        <end position="37"/>
    </location>
</feature>
<comment type="subcellular location">
    <subcellularLocation>
        <location evidence="1">Cell membrane</location>
        <topology evidence="1">Lipid-anchor</topology>
        <topology evidence="1">GPI-anchor</topology>
    </subcellularLocation>
</comment>
<evidence type="ECO:0000256" key="7">
    <source>
        <dbReference type="ARBA" id="ARBA00023180"/>
    </source>
</evidence>
<evidence type="ECO:0000256" key="6">
    <source>
        <dbReference type="ARBA" id="ARBA00023136"/>
    </source>
</evidence>
<keyword evidence="6" id="KW-0472">Membrane</keyword>
<sequence>MPKVKSPPSPTPSTAQSPASSPSLISAPPSEALAPAPSENDAVLNRLSASASVVIGLCAVVLVM</sequence>
<keyword evidence="2" id="KW-1003">Cell membrane</keyword>
<evidence type="ECO:0000313" key="13">
    <source>
        <dbReference type="Proteomes" id="UP000507222"/>
    </source>
</evidence>
<dbReference type="EMBL" id="CAEKDK010000008">
    <property type="protein sequence ID" value="CAB4289691.1"/>
    <property type="molecule type" value="Genomic_DNA"/>
</dbReference>
<reference evidence="12 13" key="1">
    <citation type="submission" date="2020-05" db="EMBL/GenBank/DDBJ databases">
        <authorList>
            <person name="Campoy J."/>
            <person name="Schneeberger K."/>
            <person name="Spophaly S."/>
        </authorList>
    </citation>
    <scope>NUCLEOTIDE SEQUENCE [LARGE SCALE GENOMIC DNA]</scope>
    <source>
        <strain evidence="12">PruArmRojPasFocal</strain>
    </source>
</reference>
<keyword evidence="5" id="KW-0654">Proteoglycan</keyword>
<evidence type="ECO:0000256" key="4">
    <source>
        <dbReference type="ARBA" id="ARBA00022729"/>
    </source>
</evidence>
<dbReference type="Proteomes" id="UP000507222">
    <property type="component" value="Unassembled WGS sequence"/>
</dbReference>
<comment type="function">
    <text evidence="9">Proteoglycan that seems to be implicated in diverse developmental roles such as differentiation, cell-cell recognition, embryogenesis and programmed cell death.</text>
</comment>
<dbReference type="PANTHER" id="PTHR36321">
    <property type="entry name" value="CLASSICAL ARABINOGALACTAN PROTEIN 9"/>
    <property type="match status" value="1"/>
</dbReference>
<feature type="region of interest" description="Disordered" evidence="11">
    <location>
        <begin position="1"/>
        <end position="37"/>
    </location>
</feature>
<evidence type="ECO:0000256" key="11">
    <source>
        <dbReference type="SAM" id="MobiDB-lite"/>
    </source>
</evidence>
<dbReference type="GO" id="GO:0098552">
    <property type="term" value="C:side of membrane"/>
    <property type="evidence" value="ECO:0007669"/>
    <property type="project" value="UniProtKB-KW"/>
</dbReference>
<keyword evidence="4" id="KW-0732">Signal</keyword>